<dbReference type="Gene3D" id="3.10.20.410">
    <property type="match status" value="1"/>
</dbReference>
<evidence type="ECO:0000256" key="7">
    <source>
        <dbReference type="ARBA" id="ARBA00023136"/>
    </source>
</evidence>
<dbReference type="Pfam" id="PF13953">
    <property type="entry name" value="PapC_C"/>
    <property type="match status" value="1"/>
</dbReference>
<evidence type="ECO:0000313" key="12">
    <source>
        <dbReference type="EMBL" id="SOD37531.1"/>
    </source>
</evidence>
<proteinExistence type="inferred from homology"/>
<evidence type="ECO:0000259" key="11">
    <source>
        <dbReference type="Pfam" id="PF13954"/>
    </source>
</evidence>
<keyword evidence="13" id="KW-1185">Reference proteome</keyword>
<evidence type="ECO:0000256" key="8">
    <source>
        <dbReference type="ARBA" id="ARBA00023237"/>
    </source>
</evidence>
<feature type="domain" description="PapC N-terminal" evidence="11">
    <location>
        <begin position="6"/>
        <end position="150"/>
    </location>
</feature>
<evidence type="ECO:0000256" key="5">
    <source>
        <dbReference type="ARBA" id="ARBA00022692"/>
    </source>
</evidence>
<dbReference type="Gene3D" id="2.60.40.2070">
    <property type="match status" value="1"/>
</dbReference>
<sequence length="808" mass="88812">MAKEVEFNLDNLDVSDRENIDMTQFARAGFIMPGQYDMVVRVNKAEIPTMPITFLPPDDDPKDSVACLTPELMQQMGLKQNSLAKVSYWHQGQCANLSSLPGTTTHSDLASSVLSISVPQAYLEYQATDWDPPARWDDGIPGVLFDYNANLNYTAAQRNGEDTNLSGNGVTGANIGPWRLRANWQGQYTRDQRGSRHQLNWNQYYAYRAIKAWRAKLLLGENYLSTDMFDSVRFVGASIISDDSQLPPNLRGYAPEVGGVAKTNAKVTITQKGRVIYESQVAPGPFLIQDLNEATNGTLDVRVEEQDGSVQEFQVDTATIPYLSRPGQVRYKLSTGQPAYQQFKPQGTLMHTGEFSWGISNGWSLLGGVMTAGKYNAFSLGFGRDLLAFGAVSLNATQSHADLPHTGKQIGSSYSINYSKRFDEYDTQVTFAGYRFSERNYMTISRYLDEIKYQDRYYQRGEDKQTYSVTLNKQFRSLGISAYLNYYYQTYWNRPATGRWNMSLARYFDIGSIKNMSVNLSAYRNEVRGKTDDTLYLSLNIPLGSAASIHYSAQSGSTGSTQNAGWYQRLDERNAYQIGTSTSSGEAPTFSGYYTRTGDIAQINTSASYKAGSYRSAGLSVQGGATATTQGAALHRTNMAGGTRLMVDTEGVSGVPVQGGGSAATHTNLFGKAVITDVNNYYRNQAGIDLNNLADNVEAERPVTQFTLTEGAIGYRKFGVITGQKLMAVIRRADGSFPPFGASVLTNGRETGIVSDSGTVWLSGVNPGVKMAVRWSGATQCTITLPEVLPEDPTGENHLLLPCIDSND</sequence>
<comment type="similarity">
    <text evidence="2 9">Belongs to the fimbrial export usher family.</text>
</comment>
<name>A0A286BTS5_9GAMM</name>
<dbReference type="InterPro" id="IPR025949">
    <property type="entry name" value="PapC-like_C"/>
</dbReference>
<evidence type="ECO:0000259" key="10">
    <source>
        <dbReference type="Pfam" id="PF13953"/>
    </source>
</evidence>
<keyword evidence="8 9" id="KW-0998">Cell outer membrane</keyword>
<dbReference type="Pfam" id="PF00577">
    <property type="entry name" value="Usher"/>
    <property type="match status" value="1"/>
</dbReference>
<dbReference type="InterPro" id="IPR000015">
    <property type="entry name" value="Fimb_usher"/>
</dbReference>
<dbReference type="PANTHER" id="PTHR30451:SF10">
    <property type="entry name" value="OUTER MEMBRANE USHER PROTEIN YFCU-RELATED"/>
    <property type="match status" value="1"/>
</dbReference>
<dbReference type="SUPFAM" id="SSF141729">
    <property type="entry name" value="FimD N-terminal domain-like"/>
    <property type="match status" value="1"/>
</dbReference>
<evidence type="ECO:0000256" key="6">
    <source>
        <dbReference type="ARBA" id="ARBA00022729"/>
    </source>
</evidence>
<dbReference type="GO" id="GO:0009279">
    <property type="term" value="C:cell outer membrane"/>
    <property type="evidence" value="ECO:0007669"/>
    <property type="project" value="UniProtKB-SubCell"/>
</dbReference>
<evidence type="ECO:0000313" key="13">
    <source>
        <dbReference type="Proteomes" id="UP000219271"/>
    </source>
</evidence>
<keyword evidence="9" id="KW-1029">Fimbrium biogenesis</keyword>
<dbReference type="InterPro" id="IPR037224">
    <property type="entry name" value="PapC_N_sf"/>
</dbReference>
<keyword evidence="7 9" id="KW-0472">Membrane</keyword>
<dbReference type="Pfam" id="PF13954">
    <property type="entry name" value="PapC_N"/>
    <property type="match status" value="1"/>
</dbReference>
<dbReference type="Gene3D" id="2.60.40.2610">
    <property type="entry name" value="Outer membrane usher protein FimD, plug domain"/>
    <property type="match status" value="1"/>
</dbReference>
<organism evidence="12 13">
    <name type="scientific">Candidatus Pantoea floridensis</name>
    <dbReference type="NCBI Taxonomy" id="1938870"/>
    <lineage>
        <taxon>Bacteria</taxon>
        <taxon>Pseudomonadati</taxon>
        <taxon>Pseudomonadota</taxon>
        <taxon>Gammaproteobacteria</taxon>
        <taxon>Enterobacterales</taxon>
        <taxon>Erwiniaceae</taxon>
        <taxon>Pantoea</taxon>
    </lineage>
</organism>
<keyword evidence="6" id="KW-0732">Signal</keyword>
<evidence type="ECO:0000256" key="1">
    <source>
        <dbReference type="ARBA" id="ARBA00004571"/>
    </source>
</evidence>
<keyword evidence="5 9" id="KW-0812">Transmembrane</keyword>
<dbReference type="InterPro" id="IPR025885">
    <property type="entry name" value="PapC_N"/>
</dbReference>
<dbReference type="InterPro" id="IPR042186">
    <property type="entry name" value="FimD_plug_dom"/>
</dbReference>
<dbReference type="EMBL" id="OCMY01000001">
    <property type="protein sequence ID" value="SOD37531.1"/>
    <property type="molecule type" value="Genomic_DNA"/>
</dbReference>
<dbReference type="Proteomes" id="UP000219271">
    <property type="component" value="Unassembled WGS sequence"/>
</dbReference>
<evidence type="ECO:0000256" key="4">
    <source>
        <dbReference type="ARBA" id="ARBA00022452"/>
    </source>
</evidence>
<evidence type="ECO:0000256" key="9">
    <source>
        <dbReference type="RuleBase" id="RU003884"/>
    </source>
</evidence>
<reference evidence="13" key="1">
    <citation type="submission" date="2017-09" db="EMBL/GenBank/DDBJ databases">
        <authorList>
            <person name="Varghese N."/>
            <person name="Submissions S."/>
        </authorList>
    </citation>
    <scope>NUCLEOTIDE SEQUENCE [LARGE SCALE GENOMIC DNA]</scope>
    <source>
        <strain evidence="13">JKS000234</strain>
    </source>
</reference>
<protein>
    <submittedName>
        <fullName evidence="12">Outer membrane usher protein FimD/PapC</fullName>
    </submittedName>
</protein>
<evidence type="ECO:0000256" key="2">
    <source>
        <dbReference type="ARBA" id="ARBA00008064"/>
    </source>
</evidence>
<keyword evidence="4" id="KW-1134">Transmembrane beta strand</keyword>
<dbReference type="GO" id="GO:0009297">
    <property type="term" value="P:pilus assembly"/>
    <property type="evidence" value="ECO:0007669"/>
    <property type="project" value="InterPro"/>
</dbReference>
<feature type="domain" description="PapC-like C-terminal" evidence="10">
    <location>
        <begin position="729"/>
        <end position="784"/>
    </location>
</feature>
<comment type="subcellular location">
    <subcellularLocation>
        <location evidence="1 9">Cell outer membrane</location>
        <topology evidence="1 9">Multi-pass membrane protein</topology>
    </subcellularLocation>
</comment>
<dbReference type="InterPro" id="IPR043142">
    <property type="entry name" value="PapC-like_C_sf"/>
</dbReference>
<dbReference type="Gene3D" id="2.60.40.3110">
    <property type="match status" value="1"/>
</dbReference>
<dbReference type="GO" id="GO:0015473">
    <property type="term" value="F:fimbrial usher porin activity"/>
    <property type="evidence" value="ECO:0007669"/>
    <property type="project" value="InterPro"/>
</dbReference>
<dbReference type="PANTHER" id="PTHR30451">
    <property type="entry name" value="OUTER MEMBRANE USHER PROTEIN"/>
    <property type="match status" value="1"/>
</dbReference>
<dbReference type="PROSITE" id="PS01151">
    <property type="entry name" value="FIMBRIAL_USHER"/>
    <property type="match status" value="1"/>
</dbReference>
<accession>A0A286BTS5</accession>
<dbReference type="AlphaFoldDB" id="A0A286BTS5"/>
<keyword evidence="3 9" id="KW-0813">Transport</keyword>
<evidence type="ECO:0000256" key="3">
    <source>
        <dbReference type="ARBA" id="ARBA00022448"/>
    </source>
</evidence>
<dbReference type="InterPro" id="IPR018030">
    <property type="entry name" value="Fimbrial_membr_usher_CS"/>
</dbReference>
<gene>
    <name evidence="12" type="ORF">SAMN06273570_1891</name>
</gene>